<reference evidence="1" key="1">
    <citation type="submission" date="2023-05" db="EMBL/GenBank/DDBJ databases">
        <authorList>
            <consortium name="ELIXIR-Norway"/>
        </authorList>
    </citation>
    <scope>NUCLEOTIDE SEQUENCE</scope>
</reference>
<dbReference type="EMBL" id="OX596088">
    <property type="protein sequence ID" value="CAI9709693.1"/>
    <property type="molecule type" value="Genomic_DNA"/>
</dbReference>
<sequence length="180" mass="18598">MRPPAQLLAARRNPSPTVGHGASSRSRVPTPRPPPSRSDSQGPRRDKSVGRAHSPAQRRQPGSRGTALGRVVPRARSAGSALKVPLAANPAALGAGESRPGRCRDEPPGESASKWESPSEPSAPSPDPNCGLGLTRAGLHVICIAHWEWTRGPCATPTCPPPGVASRESGAESGAGRRST</sequence>
<evidence type="ECO:0000313" key="1">
    <source>
        <dbReference type="EMBL" id="CAI9709693.1"/>
    </source>
</evidence>
<evidence type="ECO:0000313" key="2">
    <source>
        <dbReference type="Proteomes" id="UP001162501"/>
    </source>
</evidence>
<accession>A0ACB0FA22</accession>
<gene>
    <name evidence="1" type="ORF">MRATA1EN3_LOCUS20906</name>
</gene>
<name>A0ACB0FA22_RANTA</name>
<proteinExistence type="predicted"/>
<dbReference type="Proteomes" id="UP001162501">
    <property type="component" value="Chromosome 4"/>
</dbReference>
<organism evidence="1 2">
    <name type="scientific">Rangifer tarandus platyrhynchus</name>
    <name type="common">Svalbard reindeer</name>
    <dbReference type="NCBI Taxonomy" id="3082113"/>
    <lineage>
        <taxon>Eukaryota</taxon>
        <taxon>Metazoa</taxon>
        <taxon>Chordata</taxon>
        <taxon>Craniata</taxon>
        <taxon>Vertebrata</taxon>
        <taxon>Euteleostomi</taxon>
        <taxon>Mammalia</taxon>
        <taxon>Eutheria</taxon>
        <taxon>Laurasiatheria</taxon>
        <taxon>Artiodactyla</taxon>
        <taxon>Ruminantia</taxon>
        <taxon>Pecora</taxon>
        <taxon>Cervidae</taxon>
        <taxon>Odocoileinae</taxon>
        <taxon>Rangifer</taxon>
    </lineage>
</organism>
<protein>
    <submittedName>
        <fullName evidence="1">Uncharacterized protein</fullName>
    </submittedName>
</protein>